<evidence type="ECO:0000256" key="1">
    <source>
        <dbReference type="SAM" id="Phobius"/>
    </source>
</evidence>
<proteinExistence type="predicted"/>
<name>A0A1R4GWM7_9MICC</name>
<keyword evidence="3" id="KW-1185">Reference proteome</keyword>
<feature type="transmembrane region" description="Helical" evidence="1">
    <location>
        <begin position="88"/>
        <end position="106"/>
    </location>
</feature>
<reference evidence="2 3" key="1">
    <citation type="submission" date="2017-02" db="EMBL/GenBank/DDBJ databases">
        <authorList>
            <person name="Peterson S.W."/>
        </authorList>
    </citation>
    <scope>NUCLEOTIDE SEQUENCE [LARGE SCALE GENOMIC DNA]</scope>
    <source>
        <strain evidence="2 3">B Ar 00.02</strain>
    </source>
</reference>
<keyword evidence="1" id="KW-0812">Transmembrane</keyword>
<feature type="transmembrane region" description="Helical" evidence="1">
    <location>
        <begin position="6"/>
        <end position="26"/>
    </location>
</feature>
<dbReference type="InterPro" id="IPR025962">
    <property type="entry name" value="SdpI/YhfL"/>
</dbReference>
<keyword evidence="1" id="KW-1133">Transmembrane helix</keyword>
<organism evidence="2 3">
    <name type="scientific">Arthrobacter rhombi</name>
    <dbReference type="NCBI Taxonomy" id="71253"/>
    <lineage>
        <taxon>Bacteria</taxon>
        <taxon>Bacillati</taxon>
        <taxon>Actinomycetota</taxon>
        <taxon>Actinomycetes</taxon>
        <taxon>Micrococcales</taxon>
        <taxon>Micrococcaceae</taxon>
        <taxon>Arthrobacter</taxon>
    </lineage>
</organism>
<dbReference type="RefSeq" id="WP_087001147.1">
    <property type="nucleotide sequence ID" value="NZ_FUHW01000052.1"/>
</dbReference>
<dbReference type="Proteomes" id="UP000195913">
    <property type="component" value="Unassembled WGS sequence"/>
</dbReference>
<feature type="transmembrane region" description="Helical" evidence="1">
    <location>
        <begin position="60"/>
        <end position="82"/>
    </location>
</feature>
<evidence type="ECO:0000313" key="2">
    <source>
        <dbReference type="EMBL" id="SJM72514.1"/>
    </source>
</evidence>
<dbReference type="EMBL" id="FUHW01000052">
    <property type="protein sequence ID" value="SJM72514.1"/>
    <property type="molecule type" value="Genomic_DNA"/>
</dbReference>
<evidence type="ECO:0000313" key="3">
    <source>
        <dbReference type="Proteomes" id="UP000195913"/>
    </source>
</evidence>
<keyword evidence="1" id="KW-0472">Membrane</keyword>
<gene>
    <name evidence="2" type="ORF">FM101_15270</name>
</gene>
<dbReference type="AlphaFoldDB" id="A0A1R4GWM7"/>
<protein>
    <submittedName>
        <fullName evidence="2">Putative integral membrane protein</fullName>
    </submittedName>
</protein>
<accession>A0A1R4GWM7</accession>
<dbReference type="Pfam" id="PF13630">
    <property type="entry name" value="SdpI"/>
    <property type="match status" value="1"/>
</dbReference>
<sequence length="116" mass="12231">MEDAIMTGLIMSVVGLVMAVFGWLGFARRLPANAMIGIRLPATRVSDEAWEETHVAAGPWLILSGLIPFFAGVFILLMGAALPEWTVLAAYAGMLIFVLVGTALGVRAANAVNSSI</sequence>